<evidence type="ECO:0000259" key="2">
    <source>
        <dbReference type="Pfam" id="PF01551"/>
    </source>
</evidence>
<evidence type="ECO:0000256" key="1">
    <source>
        <dbReference type="SAM" id="SignalP"/>
    </source>
</evidence>
<keyword evidence="1" id="KW-0732">Signal</keyword>
<dbReference type="SUPFAM" id="SSF51261">
    <property type="entry name" value="Duplicated hybrid motif"/>
    <property type="match status" value="1"/>
</dbReference>
<dbReference type="Gene3D" id="2.70.70.10">
    <property type="entry name" value="Glucose Permease (Domain IIA)"/>
    <property type="match status" value="1"/>
</dbReference>
<dbReference type="PANTHER" id="PTHR21666:SF270">
    <property type="entry name" value="MUREIN HYDROLASE ACTIVATOR ENVC"/>
    <property type="match status" value="1"/>
</dbReference>
<dbReference type="GO" id="GO:0004222">
    <property type="term" value="F:metalloendopeptidase activity"/>
    <property type="evidence" value="ECO:0007669"/>
    <property type="project" value="TreeGrafter"/>
</dbReference>
<dbReference type="CDD" id="cd12797">
    <property type="entry name" value="M23_peptidase"/>
    <property type="match status" value="1"/>
</dbReference>
<gene>
    <name evidence="3" type="ORF">JIN81_09135</name>
</gene>
<protein>
    <submittedName>
        <fullName evidence="3">M23 family metallopeptidase</fullName>
    </submittedName>
</protein>
<proteinExistence type="predicted"/>
<evidence type="ECO:0000313" key="3">
    <source>
        <dbReference type="EMBL" id="MBK1827184.1"/>
    </source>
</evidence>
<feature type="domain" description="M23ase beta-sheet core" evidence="2">
    <location>
        <begin position="77"/>
        <end position="182"/>
    </location>
</feature>
<organism evidence="3 4">
    <name type="scientific">Haloferula rosea</name>
    <dbReference type="NCBI Taxonomy" id="490093"/>
    <lineage>
        <taxon>Bacteria</taxon>
        <taxon>Pseudomonadati</taxon>
        <taxon>Verrucomicrobiota</taxon>
        <taxon>Verrucomicrobiia</taxon>
        <taxon>Verrucomicrobiales</taxon>
        <taxon>Verrucomicrobiaceae</taxon>
        <taxon>Haloferula</taxon>
    </lineage>
</organism>
<dbReference type="InterPro" id="IPR011055">
    <property type="entry name" value="Dup_hybrid_motif"/>
</dbReference>
<dbReference type="InterPro" id="IPR016047">
    <property type="entry name" value="M23ase_b-sheet_dom"/>
</dbReference>
<comment type="caution">
    <text evidence="3">The sequence shown here is derived from an EMBL/GenBank/DDBJ whole genome shotgun (WGS) entry which is preliminary data.</text>
</comment>
<sequence length="340" mass="37386">MLRPIAFLLALSSLLTAVAGTFQLPTENRHLLTGEPEKFYMYVDRTFEGERSTPWQGGAWGLVRNPIRVDGEIRYLRFHEGIDIKPIKRDKAGNPLDLIMSIADGTVVHVSDVAGRSNYGRYIVVAHPVTPQGDLVHSLYAHLATSSVKRGDRVKKGSVLGQMGYTGAGLNRTRAHLHLEIGLKMSKNFDGWFKRYSGGTNYHANYNGMNLIGMDVARFLTEHHKNPSLKITDFVRHSPAYFKVTVPRTGAMDFAQRHPWLAYGDLNAPSPSWEISFTATGLPTGIAVSQRKVSQPIVSAVQNSGVAHRYLTRGLLSGEGSNATLSTNGKKLVALITGSF</sequence>
<reference evidence="3" key="1">
    <citation type="submission" date="2021-01" db="EMBL/GenBank/DDBJ databases">
        <title>Modified the classification status of verrucomicrobia.</title>
        <authorList>
            <person name="Feng X."/>
        </authorList>
    </citation>
    <scope>NUCLEOTIDE SEQUENCE</scope>
    <source>
        <strain evidence="3">KCTC 22201</strain>
    </source>
</reference>
<dbReference type="PANTHER" id="PTHR21666">
    <property type="entry name" value="PEPTIDASE-RELATED"/>
    <property type="match status" value="1"/>
</dbReference>
<feature type="signal peptide" evidence="1">
    <location>
        <begin position="1"/>
        <end position="19"/>
    </location>
</feature>
<dbReference type="InterPro" id="IPR050570">
    <property type="entry name" value="Cell_wall_metabolism_enzyme"/>
</dbReference>
<dbReference type="EMBL" id="JAENII010000005">
    <property type="protein sequence ID" value="MBK1827184.1"/>
    <property type="molecule type" value="Genomic_DNA"/>
</dbReference>
<accession>A0A934RDC2</accession>
<dbReference type="Proteomes" id="UP000658278">
    <property type="component" value="Unassembled WGS sequence"/>
</dbReference>
<evidence type="ECO:0000313" key="4">
    <source>
        <dbReference type="Proteomes" id="UP000658278"/>
    </source>
</evidence>
<name>A0A934RDC2_9BACT</name>
<keyword evidence="4" id="KW-1185">Reference proteome</keyword>
<feature type="chain" id="PRO_5036977944" evidence="1">
    <location>
        <begin position="20"/>
        <end position="340"/>
    </location>
</feature>
<dbReference type="Pfam" id="PF01551">
    <property type="entry name" value="Peptidase_M23"/>
    <property type="match status" value="1"/>
</dbReference>
<dbReference type="AlphaFoldDB" id="A0A934RDC2"/>
<dbReference type="RefSeq" id="WP_200278629.1">
    <property type="nucleotide sequence ID" value="NZ_JAENII010000005.1"/>
</dbReference>